<dbReference type="KEGG" id="nzs:SLY_0908"/>
<evidence type="ECO:0000256" key="1">
    <source>
        <dbReference type="SAM" id="Phobius"/>
    </source>
</evidence>
<dbReference type="AlphaFoldDB" id="R4S1Z2"/>
<dbReference type="HOGENOM" id="CLU_1204257_0_0_14"/>
<keyword evidence="3" id="KW-1185">Reference proteome</keyword>
<evidence type="ECO:0000313" key="2">
    <source>
        <dbReference type="EMBL" id="AGL90823.1"/>
    </source>
</evidence>
<organism evidence="2 3">
    <name type="scientific">Strawberry lethal yellows phytoplasma (CPA) str. NZSb11</name>
    <dbReference type="NCBI Taxonomy" id="980422"/>
    <lineage>
        <taxon>Bacteria</taxon>
        <taxon>Bacillati</taxon>
        <taxon>Mycoplasmatota</taxon>
        <taxon>Mollicutes</taxon>
        <taxon>Acholeplasmatales</taxon>
        <taxon>Acholeplasmataceae</taxon>
        <taxon>Candidatus Phytoplasma</taxon>
        <taxon>16SrXII (Stolbur group)</taxon>
    </lineage>
</organism>
<keyword evidence="1" id="KW-0472">Membrane</keyword>
<sequence>MKKQTKYLIFFIIALISIIIFCLFMHYITNKSLKYTKSTQFTNQKEIERKSDNDFIKQIIEYNKKIVQWQNQCYIKPYTDYGAWEIKDKFGKESRTIYNQYGKACNYTFIKRFFVDNYYIEGKEICVGSHKFDDYYDTTQPPLQPTPPQYHEFRLDYPSTRISSCDVYNEANQKIKTFRFLFGNNKYDEIIYDRETGNISLINNYYPNGRQMGYFTYDPKTGKFVNSVRF</sequence>
<evidence type="ECO:0008006" key="4">
    <source>
        <dbReference type="Google" id="ProtNLM"/>
    </source>
</evidence>
<keyword evidence="1" id="KW-1133">Transmembrane helix</keyword>
<name>R4S1Z2_PHYAS</name>
<dbReference type="RefSeq" id="WP_015638240.1">
    <property type="nucleotide sequence ID" value="NC_021236.1"/>
</dbReference>
<reference evidence="2 3" key="1">
    <citation type="journal article" date="2013" name="BMC Genomics">
        <title>Comparison of the complete genome sequence of two closely related isolates of 'Candidatus Phytoplasma australiense' reveals genome plasticity.</title>
        <authorList>
            <person name="Andersen M.T."/>
            <person name="Liefting L.W."/>
            <person name="Havukkala I."/>
            <person name="Beever R.E."/>
        </authorList>
    </citation>
    <scope>NUCLEOTIDE SEQUENCE [LARGE SCALE GENOMIC DNA]</scope>
    <source>
        <strain evidence="2 3">NZSb11</strain>
    </source>
</reference>
<feature type="transmembrane region" description="Helical" evidence="1">
    <location>
        <begin position="7"/>
        <end position="28"/>
    </location>
</feature>
<accession>R4S1Z2</accession>
<proteinExistence type="predicted"/>
<gene>
    <name evidence="2" type="ORF">SLY_0908</name>
</gene>
<protein>
    <recommendedName>
        <fullName evidence="4">DUF2963 domain-containing protein</fullName>
    </recommendedName>
</protein>
<evidence type="ECO:0000313" key="3">
    <source>
        <dbReference type="Proteomes" id="UP000013941"/>
    </source>
</evidence>
<dbReference type="Proteomes" id="UP000013941">
    <property type="component" value="Chromosome"/>
</dbReference>
<keyword evidence="1" id="KW-0812">Transmembrane</keyword>
<dbReference type="EMBL" id="CP002548">
    <property type="protein sequence ID" value="AGL90823.1"/>
    <property type="molecule type" value="Genomic_DNA"/>
</dbReference>
<dbReference type="PATRIC" id="fig|980422.3.peg.834"/>